<evidence type="ECO:0000259" key="12">
    <source>
        <dbReference type="Pfam" id="PF07993"/>
    </source>
</evidence>
<name>A0A8K0DHZ6_IGNLU</name>
<reference evidence="13" key="1">
    <citation type="submission" date="2019-08" db="EMBL/GenBank/DDBJ databases">
        <title>The genome of the North American firefly Photinus pyralis.</title>
        <authorList>
            <consortium name="Photinus pyralis genome working group"/>
            <person name="Fallon T.R."/>
            <person name="Sander Lower S.E."/>
            <person name="Weng J.-K."/>
        </authorList>
    </citation>
    <scope>NUCLEOTIDE SEQUENCE</scope>
    <source>
        <strain evidence="13">TRF0915ILg1</strain>
        <tissue evidence="13">Whole body</tissue>
    </source>
</reference>
<dbReference type="PANTHER" id="PTHR11011">
    <property type="entry name" value="MALE STERILITY PROTEIN 2-RELATED"/>
    <property type="match status" value="1"/>
</dbReference>
<evidence type="ECO:0000259" key="11">
    <source>
        <dbReference type="Pfam" id="PF03015"/>
    </source>
</evidence>
<comment type="function">
    <text evidence="10">Catalyzes the reduction of fatty acyl-CoA to fatty alcohols.</text>
</comment>
<evidence type="ECO:0000313" key="14">
    <source>
        <dbReference type="Proteomes" id="UP000801492"/>
    </source>
</evidence>
<evidence type="ECO:0000256" key="9">
    <source>
        <dbReference type="ARBA" id="ARBA00052530"/>
    </source>
</evidence>
<dbReference type="PANTHER" id="PTHR11011:SF60">
    <property type="entry name" value="FATTY ACYL-COA REDUCTASE-RELATED"/>
    <property type="match status" value="1"/>
</dbReference>
<dbReference type="InterPro" id="IPR026055">
    <property type="entry name" value="FAR"/>
</dbReference>
<dbReference type="FunFam" id="3.40.50.720:FF:000143">
    <property type="entry name" value="Fatty acyl-CoA reductase"/>
    <property type="match status" value="1"/>
</dbReference>
<dbReference type="OrthoDB" id="429813at2759"/>
<feature type="domain" description="Fatty acyl-CoA reductase C-terminal" evidence="11">
    <location>
        <begin position="393"/>
        <end position="485"/>
    </location>
</feature>
<dbReference type="CDD" id="cd05236">
    <property type="entry name" value="FAR-N_SDR_e"/>
    <property type="match status" value="1"/>
</dbReference>
<evidence type="ECO:0000256" key="8">
    <source>
        <dbReference type="ARBA" id="ARBA00023136"/>
    </source>
</evidence>
<dbReference type="AlphaFoldDB" id="A0A8K0DHZ6"/>
<evidence type="ECO:0000256" key="1">
    <source>
        <dbReference type="ARBA" id="ARBA00004141"/>
    </source>
</evidence>
<dbReference type="Pfam" id="PF07993">
    <property type="entry name" value="NAD_binding_4"/>
    <property type="match status" value="1"/>
</dbReference>
<dbReference type="GO" id="GO:0102965">
    <property type="term" value="F:alcohol-forming long-chain fatty acyl-CoA reductase activity"/>
    <property type="evidence" value="ECO:0007669"/>
    <property type="project" value="UniProtKB-EC"/>
</dbReference>
<dbReference type="Pfam" id="PF03015">
    <property type="entry name" value="Sterile"/>
    <property type="match status" value="1"/>
</dbReference>
<keyword evidence="10" id="KW-0560">Oxidoreductase</keyword>
<dbReference type="InterPro" id="IPR013120">
    <property type="entry name" value="FAR_NAD-bd"/>
</dbReference>
<comment type="subcellular location">
    <subcellularLocation>
        <location evidence="1">Membrane</location>
        <topology evidence="1">Multi-pass membrane protein</topology>
    </subcellularLocation>
</comment>
<evidence type="ECO:0000256" key="4">
    <source>
        <dbReference type="ARBA" id="ARBA00022692"/>
    </source>
</evidence>
<evidence type="ECO:0000256" key="2">
    <source>
        <dbReference type="ARBA" id="ARBA00005928"/>
    </source>
</evidence>
<gene>
    <name evidence="13" type="ORF">ILUMI_01714</name>
</gene>
<evidence type="ECO:0000256" key="10">
    <source>
        <dbReference type="RuleBase" id="RU363097"/>
    </source>
</evidence>
<feature type="domain" description="Thioester reductase (TE)" evidence="12">
    <location>
        <begin position="33"/>
        <end position="302"/>
    </location>
</feature>
<keyword evidence="5 10" id="KW-0521">NADP</keyword>
<dbReference type="EMBL" id="VTPC01000765">
    <property type="protein sequence ID" value="KAF2904474.1"/>
    <property type="molecule type" value="Genomic_DNA"/>
</dbReference>
<keyword evidence="14" id="KW-1185">Reference proteome</keyword>
<dbReference type="CDD" id="cd09071">
    <property type="entry name" value="FAR_C"/>
    <property type="match status" value="1"/>
</dbReference>
<comment type="catalytic activity">
    <reaction evidence="9 10">
        <text>a long-chain fatty acyl-CoA + 2 NADPH + 2 H(+) = a long-chain primary fatty alcohol + 2 NADP(+) + CoA</text>
        <dbReference type="Rhea" id="RHEA:52716"/>
        <dbReference type="ChEBI" id="CHEBI:15378"/>
        <dbReference type="ChEBI" id="CHEBI:57287"/>
        <dbReference type="ChEBI" id="CHEBI:57783"/>
        <dbReference type="ChEBI" id="CHEBI:58349"/>
        <dbReference type="ChEBI" id="CHEBI:77396"/>
        <dbReference type="ChEBI" id="CHEBI:83139"/>
        <dbReference type="EC" id="1.2.1.84"/>
    </reaction>
</comment>
<protein>
    <recommendedName>
        <fullName evidence="10">Fatty acyl-CoA reductase</fullName>
        <ecNumber evidence="10">1.2.1.84</ecNumber>
    </recommendedName>
</protein>
<keyword evidence="3 10" id="KW-0444">Lipid biosynthesis</keyword>
<proteinExistence type="inferred from homology"/>
<dbReference type="Gene3D" id="3.40.50.720">
    <property type="entry name" value="NAD(P)-binding Rossmann-like Domain"/>
    <property type="match status" value="1"/>
</dbReference>
<sequence>MEYIYPVESCLQKVKDNQNSEIQDYFAGSTVFVTGATGFLGRLLVEKLLRSCRDLKRVYILVRQKKDKTPEERFKEYFDNVIYDPIKREYPKALEKVFILSGDCALPDLGLNEKDKETFLSEVDCIFHAAATVRFDEKIRIAAYINVRATRDLIKLAKQVKHLKSFVHVSTAYSFCTQPKIDEKFYDSALNGEQLLTLVEIFDEDKLEEMTPLIIGKWPNTYVFTKSIAENVVGNEAADLPLAIVRPSIVVATANEPIPGWIDNFYGATGVIAGAGLGIIRTLHCKPNNLADLVPADYVINAFIAAAWEVSRHNNSRVNEIITGSEKEDKRNNESDIPIYNYVCSPQKPFTWRECMDTGFKYGNAVTSVLQVWHHCLLLNPNRYVHLFFHYLLHVLPAYIVDFFAMCVGKQPQLVKGYAKIAKFVDVIAFFSTKQWLFINQNTQELWNSLSSQDKKLFNFDMGSFCWDAYFSTYISGIRVYVVKDPMETVPQGLVKAFRLKLAHYILVTVLLLGFFKFLLYFLF</sequence>
<keyword evidence="6 10" id="KW-1133">Transmembrane helix</keyword>
<organism evidence="13 14">
    <name type="scientific">Ignelater luminosus</name>
    <name type="common">Cucubano</name>
    <name type="synonym">Pyrophorus luminosus</name>
    <dbReference type="NCBI Taxonomy" id="2038154"/>
    <lineage>
        <taxon>Eukaryota</taxon>
        <taxon>Metazoa</taxon>
        <taxon>Ecdysozoa</taxon>
        <taxon>Arthropoda</taxon>
        <taxon>Hexapoda</taxon>
        <taxon>Insecta</taxon>
        <taxon>Pterygota</taxon>
        <taxon>Neoptera</taxon>
        <taxon>Endopterygota</taxon>
        <taxon>Coleoptera</taxon>
        <taxon>Polyphaga</taxon>
        <taxon>Elateriformia</taxon>
        <taxon>Elateroidea</taxon>
        <taxon>Elateridae</taxon>
        <taxon>Agrypninae</taxon>
        <taxon>Pyrophorini</taxon>
        <taxon>Ignelater</taxon>
    </lineage>
</organism>
<keyword evidence="8 10" id="KW-0472">Membrane</keyword>
<dbReference type="InterPro" id="IPR033640">
    <property type="entry name" value="FAR_C"/>
</dbReference>
<comment type="caution">
    <text evidence="13">The sequence shown here is derived from an EMBL/GenBank/DDBJ whole genome shotgun (WGS) entry which is preliminary data.</text>
</comment>
<evidence type="ECO:0000256" key="7">
    <source>
        <dbReference type="ARBA" id="ARBA00023098"/>
    </source>
</evidence>
<dbReference type="Proteomes" id="UP000801492">
    <property type="component" value="Unassembled WGS sequence"/>
</dbReference>
<dbReference type="GO" id="GO:0016020">
    <property type="term" value="C:membrane"/>
    <property type="evidence" value="ECO:0007669"/>
    <property type="project" value="UniProtKB-SubCell"/>
</dbReference>
<dbReference type="InterPro" id="IPR036291">
    <property type="entry name" value="NAD(P)-bd_dom_sf"/>
</dbReference>
<evidence type="ECO:0000256" key="5">
    <source>
        <dbReference type="ARBA" id="ARBA00022857"/>
    </source>
</evidence>
<dbReference type="GO" id="GO:0080019">
    <property type="term" value="F:alcohol-forming very long-chain fatty acyl-CoA reductase activity"/>
    <property type="evidence" value="ECO:0007669"/>
    <property type="project" value="InterPro"/>
</dbReference>
<dbReference type="GO" id="GO:0005777">
    <property type="term" value="C:peroxisome"/>
    <property type="evidence" value="ECO:0007669"/>
    <property type="project" value="TreeGrafter"/>
</dbReference>
<evidence type="ECO:0000256" key="3">
    <source>
        <dbReference type="ARBA" id="ARBA00022516"/>
    </source>
</evidence>
<dbReference type="EC" id="1.2.1.84" evidence="10"/>
<comment type="similarity">
    <text evidence="2 10">Belongs to the fatty acyl-CoA reductase family.</text>
</comment>
<dbReference type="SUPFAM" id="SSF51735">
    <property type="entry name" value="NAD(P)-binding Rossmann-fold domains"/>
    <property type="match status" value="1"/>
</dbReference>
<accession>A0A8K0DHZ6</accession>
<keyword evidence="4 10" id="KW-0812">Transmembrane</keyword>
<evidence type="ECO:0000313" key="13">
    <source>
        <dbReference type="EMBL" id="KAF2904474.1"/>
    </source>
</evidence>
<keyword evidence="7 10" id="KW-0443">Lipid metabolism</keyword>
<feature type="transmembrane region" description="Helical" evidence="10">
    <location>
        <begin position="502"/>
        <end position="523"/>
    </location>
</feature>
<evidence type="ECO:0000256" key="6">
    <source>
        <dbReference type="ARBA" id="ARBA00022989"/>
    </source>
</evidence>
<dbReference type="GO" id="GO:0035336">
    <property type="term" value="P:long-chain fatty-acyl-CoA metabolic process"/>
    <property type="evidence" value="ECO:0007669"/>
    <property type="project" value="TreeGrafter"/>
</dbReference>